<dbReference type="STRING" id="419665.Maeo_0119"/>
<dbReference type="InterPro" id="IPR011635">
    <property type="entry name" value="CARDB"/>
</dbReference>
<dbReference type="eggNOG" id="arCOG03553">
    <property type="taxonomic scope" value="Archaea"/>
</dbReference>
<sequence length="976" mass="106841">MKWKLFALSILMISLIGGCCAENVSVELTPSNVNAIVGDTISLDLVVKNIPNDTKCSGFDTTLSYDSNLLNLTDIKLSDISNNANLKRANLSTGFISLSWSSDEPSGNITIASLSFKALNEATSPTTISLTQTIVSDIEPKGYKITLNNSNIIITKPKADLIIDNIQIDNLKSYQTNTIPIKIKNIGEINASDNFTVKLYIDSQELSAKTINGLNVGETKTIEYNYIPLTNKNYTIVAVVDLNNEIDESNESNNQHTKTVEAIEQPISLNLIPSTNLTKTGETITVDIKLSDIINNRPAKGMDGILTYDSKILDCTNFTFLINASNDYTNITYDNGKVVFSIMDGTINTSTTIAKATFKALDVGNSEIKLEGVVVSDINGYKFNSVVINPKTVVVQGPNIKITDISMESLYYKTPATINISITNNGHQDITTNSTNSFDVELFADSTSLGTKTVDSLKVGETKIITINWTPANIKSYTFVATADSLNKVKEENESDNKYVVKGEVKKIPMFIEIEKTSENNGVINATVKVSGAPKLRPCAGYDITISLKNLNVLNINAIGISNWTVNNNTVFITGYNFTKYGNFELMNLTFNSTNTTYSAIIEKITLSDENGYGFKKINRINNIIDLEYLGKFIVLDNTTKDAIAESQVRIGGDFNLTNISFKNGDKLLIPSTTTNTVNMTENITKKMDEITEKAKTIKEAKDLENILSGIKPILNEGFNVSNITLNTTTKGNIVNTMVKFTATNTTGKGFTIMRIPIGDMNIDKITVNTGTENITLVKDDIANKVGWYSIPVNGVLEITLIKDPEVNIMLSAELPVAPVSTSRSGSSHHTITETYPDIAKDIKSEKIKEIVHNAKLIIGSEIDNNLSAKCLKNTTELINKSLEITEDTILVGGPVANPLAKKYLWTFKVKITNDNPGANKGVIQKQIINGHTVILLAGSDRYGTKAAVEYLKTLDDIPNEPIFVEWKDGKAVKIE</sequence>
<dbReference type="InterPro" id="IPR006454">
    <property type="entry name" value="S_layer_MJ"/>
</dbReference>
<dbReference type="Pfam" id="PF05124">
    <property type="entry name" value="S_layer_C"/>
    <property type="match status" value="1"/>
</dbReference>
<dbReference type="Proteomes" id="UP000001106">
    <property type="component" value="Chromosome"/>
</dbReference>
<dbReference type="CDD" id="cd08547">
    <property type="entry name" value="Type_II_cohesin"/>
    <property type="match status" value="2"/>
</dbReference>
<gene>
    <name evidence="3" type="ordered locus">Maeo_0119</name>
</gene>
<feature type="domain" description="CARDB" evidence="2">
    <location>
        <begin position="401"/>
        <end position="499"/>
    </location>
</feature>
<dbReference type="PROSITE" id="PS51257">
    <property type="entry name" value="PROKAR_LIPOPROTEIN"/>
    <property type="match status" value="1"/>
</dbReference>
<proteinExistence type="predicted"/>
<dbReference type="Gene3D" id="2.60.40.10">
    <property type="entry name" value="Immunoglobulins"/>
    <property type="match status" value="2"/>
</dbReference>
<dbReference type="KEGG" id="mae:Maeo_0119"/>
<dbReference type="HOGENOM" id="CLU_277278_0_0_2"/>
<dbReference type="EMBL" id="CP000743">
    <property type="protein sequence ID" value="ABR55711.1"/>
    <property type="molecule type" value="Genomic_DNA"/>
</dbReference>
<evidence type="ECO:0000313" key="4">
    <source>
        <dbReference type="Proteomes" id="UP000001106"/>
    </source>
</evidence>
<dbReference type="InterPro" id="IPR008965">
    <property type="entry name" value="CBM2/CBM3_carb-bd_dom_sf"/>
</dbReference>
<evidence type="ECO:0000259" key="1">
    <source>
        <dbReference type="Pfam" id="PF05124"/>
    </source>
</evidence>
<dbReference type="RefSeq" id="WP_011972843.1">
    <property type="nucleotide sequence ID" value="NC_009635.1"/>
</dbReference>
<dbReference type="Gene3D" id="2.60.40.680">
    <property type="match status" value="2"/>
</dbReference>
<dbReference type="OrthoDB" id="95119at2157"/>
<dbReference type="GO" id="GO:0030246">
    <property type="term" value="F:carbohydrate binding"/>
    <property type="evidence" value="ECO:0007669"/>
    <property type="project" value="InterPro"/>
</dbReference>
<dbReference type="AlphaFoldDB" id="A6UT89"/>
<evidence type="ECO:0000259" key="2">
    <source>
        <dbReference type="Pfam" id="PF07705"/>
    </source>
</evidence>
<accession>A6UT89</accession>
<feature type="domain" description="CARDB" evidence="2">
    <location>
        <begin position="159"/>
        <end position="258"/>
    </location>
</feature>
<feature type="domain" description="S-layer protein outer" evidence="1">
    <location>
        <begin position="862"/>
        <end position="952"/>
    </location>
</feature>
<dbReference type="GeneID" id="5326281"/>
<reference evidence="3" key="1">
    <citation type="submission" date="2007-06" db="EMBL/GenBank/DDBJ databases">
        <title>Complete sequence of Methanococcus aeolicus Nankai-3.</title>
        <authorList>
            <consortium name="US DOE Joint Genome Institute"/>
            <person name="Copeland A."/>
            <person name="Lucas S."/>
            <person name="Lapidus A."/>
            <person name="Barry K."/>
            <person name="Glavina del Rio T."/>
            <person name="Dalin E."/>
            <person name="Tice H."/>
            <person name="Pitluck S."/>
            <person name="Chain P."/>
            <person name="Malfatti S."/>
            <person name="Shin M."/>
            <person name="Vergez L."/>
            <person name="Schmutz J."/>
            <person name="Larimer F."/>
            <person name="Land M."/>
            <person name="Hauser L."/>
            <person name="Kyrpides N."/>
            <person name="Lykidis A."/>
            <person name="Sieprawska-Lupa M."/>
            <person name="Whitman W.B."/>
            <person name="Richardson P."/>
        </authorList>
    </citation>
    <scope>NUCLEOTIDE SEQUENCE [LARGE SCALE GENOMIC DNA]</scope>
    <source>
        <strain evidence="3">Nankai-3</strain>
    </source>
</reference>
<dbReference type="InterPro" id="IPR022651">
    <property type="entry name" value="S_layer_C"/>
</dbReference>
<dbReference type="eggNOG" id="arCOG03419">
    <property type="taxonomic scope" value="Archaea"/>
</dbReference>
<protein>
    <submittedName>
        <fullName evidence="3">APHP domain protein</fullName>
    </submittedName>
</protein>
<organism evidence="3 4">
    <name type="scientific">Methanococcus aeolicus (strain ATCC BAA-1280 / DSM 17508 / OCM 812 / Nankai-3)</name>
    <dbReference type="NCBI Taxonomy" id="419665"/>
    <lineage>
        <taxon>Archaea</taxon>
        <taxon>Methanobacteriati</taxon>
        <taxon>Methanobacteriota</taxon>
        <taxon>Methanomada group</taxon>
        <taxon>Methanococci</taxon>
        <taxon>Methanococcales</taxon>
        <taxon>Methanococcaceae</taxon>
        <taxon>Methanococcus</taxon>
    </lineage>
</organism>
<keyword evidence="4" id="KW-1185">Reference proteome</keyword>
<name>A6UT89_META3</name>
<dbReference type="Pfam" id="PF07705">
    <property type="entry name" value="CARDB"/>
    <property type="match status" value="2"/>
</dbReference>
<dbReference type="NCBIfam" id="TIGR01564">
    <property type="entry name" value="S_layer_MJ"/>
    <property type="match status" value="1"/>
</dbReference>
<dbReference type="SUPFAM" id="SSF49384">
    <property type="entry name" value="Carbohydrate-binding domain"/>
    <property type="match status" value="2"/>
</dbReference>
<dbReference type="InterPro" id="IPR013783">
    <property type="entry name" value="Ig-like_fold"/>
</dbReference>
<evidence type="ECO:0000313" key="3">
    <source>
        <dbReference type="EMBL" id="ABR55711.1"/>
    </source>
</evidence>